<dbReference type="Proteomes" id="UP000606172">
    <property type="component" value="Unassembled WGS sequence"/>
</dbReference>
<dbReference type="AlphaFoldDB" id="A0A919RPD5"/>
<proteinExistence type="predicted"/>
<feature type="chain" id="PRO_5037019686" evidence="1">
    <location>
        <begin position="27"/>
        <end position="258"/>
    </location>
</feature>
<keyword evidence="3" id="KW-1185">Reference proteome</keyword>
<keyword evidence="1" id="KW-0732">Signal</keyword>
<feature type="signal peptide" evidence="1">
    <location>
        <begin position="1"/>
        <end position="26"/>
    </location>
</feature>
<evidence type="ECO:0000256" key="1">
    <source>
        <dbReference type="SAM" id="SignalP"/>
    </source>
</evidence>
<organism evidence="2 3">
    <name type="scientific">Sinosporangium siamense</name>
    <dbReference type="NCBI Taxonomy" id="1367973"/>
    <lineage>
        <taxon>Bacteria</taxon>
        <taxon>Bacillati</taxon>
        <taxon>Actinomycetota</taxon>
        <taxon>Actinomycetes</taxon>
        <taxon>Streptosporangiales</taxon>
        <taxon>Streptosporangiaceae</taxon>
        <taxon>Sinosporangium</taxon>
    </lineage>
</organism>
<reference evidence="2" key="1">
    <citation type="submission" date="2021-01" db="EMBL/GenBank/DDBJ databases">
        <title>Whole genome shotgun sequence of Sinosporangium siamense NBRC 109515.</title>
        <authorList>
            <person name="Komaki H."/>
            <person name="Tamura T."/>
        </authorList>
    </citation>
    <scope>NUCLEOTIDE SEQUENCE</scope>
    <source>
        <strain evidence="2">NBRC 109515</strain>
    </source>
</reference>
<evidence type="ECO:0000313" key="3">
    <source>
        <dbReference type="Proteomes" id="UP000606172"/>
    </source>
</evidence>
<accession>A0A919RPD5</accession>
<dbReference type="RefSeq" id="WP_204030754.1">
    <property type="nucleotide sequence ID" value="NZ_BOOW01000037.1"/>
</dbReference>
<gene>
    <name evidence="2" type="ORF">Ssi02_59550</name>
</gene>
<comment type="caution">
    <text evidence="2">The sequence shown here is derived from an EMBL/GenBank/DDBJ whole genome shotgun (WGS) entry which is preliminary data.</text>
</comment>
<evidence type="ECO:0000313" key="2">
    <source>
        <dbReference type="EMBL" id="GII95724.1"/>
    </source>
</evidence>
<protein>
    <submittedName>
        <fullName evidence="2">Uncharacterized protein</fullName>
    </submittedName>
</protein>
<name>A0A919RPD5_9ACTN</name>
<sequence length="258" mass="27653">MFRLLSTACATLTLCATVLPVSSASAATSDVVYGYAWSDGPSTLRVAPAKAKIKRVKGVAPQHELTPIARALERQIDYTDVDFRRVTAKCDLKETEGVAKVDRDGLGTTPCKAADLAFALELGPVPVRFTPPATAGGRPVIHELLTPPRDQKSAYGTLKRHNNTTVIFQRGKSSAKLGYTIVTFNRTTKGCADAWAAGTRNAGPGGLGTKLCDTRALTKTLKRSTAPVCAKVDYDPVSGQLFQIWETSRTKPACRTSR</sequence>
<dbReference type="EMBL" id="BOOW01000037">
    <property type="protein sequence ID" value="GII95724.1"/>
    <property type="molecule type" value="Genomic_DNA"/>
</dbReference>